<dbReference type="EMBL" id="JAMKBJ010000005">
    <property type="protein sequence ID" value="MCZ8536979.1"/>
    <property type="molecule type" value="Genomic_DNA"/>
</dbReference>
<keyword evidence="7" id="KW-1185">Reference proteome</keyword>
<keyword evidence="3" id="KW-0677">Repeat</keyword>
<keyword evidence="4" id="KW-0749">Sporulation</keyword>
<organism evidence="6 7">
    <name type="scientific">Paenisporosarcina quisquiliarum</name>
    <dbReference type="NCBI Taxonomy" id="365346"/>
    <lineage>
        <taxon>Bacteria</taxon>
        <taxon>Bacillati</taxon>
        <taxon>Bacillota</taxon>
        <taxon>Bacilli</taxon>
        <taxon>Bacillales</taxon>
        <taxon>Caryophanaceae</taxon>
        <taxon>Paenisporosarcina</taxon>
    </lineage>
</organism>
<dbReference type="RefSeq" id="WP_269926077.1">
    <property type="nucleotide sequence ID" value="NZ_JAMKBJ010000005.1"/>
</dbReference>
<evidence type="ECO:0000313" key="7">
    <source>
        <dbReference type="Proteomes" id="UP001152173"/>
    </source>
</evidence>
<comment type="caution">
    <text evidence="6">The sequence shown here is derived from an EMBL/GenBank/DDBJ whole genome shotgun (WGS) entry which is preliminary data.</text>
</comment>
<protein>
    <recommendedName>
        <fullName evidence="2">Small, acid-soluble spore protein gamma-type</fullName>
    </recommendedName>
</protein>
<dbReference type="Pfam" id="PF04259">
    <property type="entry name" value="SASP_gamma"/>
    <property type="match status" value="1"/>
</dbReference>
<feature type="region of interest" description="Disordered" evidence="5">
    <location>
        <begin position="1"/>
        <end position="73"/>
    </location>
</feature>
<evidence type="ECO:0000313" key="6">
    <source>
        <dbReference type="EMBL" id="MCZ8536979.1"/>
    </source>
</evidence>
<dbReference type="InterPro" id="IPR006341">
    <property type="entry name" value="Spore_gamma"/>
</dbReference>
<sequence length="73" mass="8178">MPNKNNNQPTNAAEVRRQNQQSAQKMTGTQGNYRTEFASETDVNEVIQRNQQSAQKKNNASGPQANRNNNSTK</sequence>
<dbReference type="AlphaFoldDB" id="A0A9X3LI95"/>
<comment type="similarity">
    <text evidence="1">Belongs to the gamma-type SASP family.</text>
</comment>
<reference evidence="6" key="1">
    <citation type="submission" date="2022-05" db="EMBL/GenBank/DDBJ databases">
        <authorList>
            <person name="Colautti A."/>
            <person name="Iacumin L."/>
        </authorList>
    </citation>
    <scope>NUCLEOTIDE SEQUENCE</scope>
    <source>
        <strain evidence="6">SK 55</strain>
    </source>
</reference>
<feature type="compositionally biased region" description="Polar residues" evidence="5">
    <location>
        <begin position="1"/>
        <end position="11"/>
    </location>
</feature>
<dbReference type="GO" id="GO:0030435">
    <property type="term" value="P:sporulation resulting in formation of a cellular spore"/>
    <property type="evidence" value="ECO:0007669"/>
    <property type="project" value="UniProtKB-KW"/>
</dbReference>
<dbReference type="NCBIfam" id="TIGR01442">
    <property type="entry name" value="SASP_gamma"/>
    <property type="match status" value="1"/>
</dbReference>
<evidence type="ECO:0000256" key="5">
    <source>
        <dbReference type="SAM" id="MobiDB-lite"/>
    </source>
</evidence>
<evidence type="ECO:0000256" key="2">
    <source>
        <dbReference type="ARBA" id="ARBA00014721"/>
    </source>
</evidence>
<proteinExistence type="inferred from homology"/>
<dbReference type="Proteomes" id="UP001152173">
    <property type="component" value="Unassembled WGS sequence"/>
</dbReference>
<evidence type="ECO:0000256" key="1">
    <source>
        <dbReference type="ARBA" id="ARBA00006710"/>
    </source>
</evidence>
<evidence type="ECO:0000256" key="3">
    <source>
        <dbReference type="ARBA" id="ARBA00022737"/>
    </source>
</evidence>
<gene>
    <name evidence="6" type="ORF">M9R32_07305</name>
</gene>
<evidence type="ECO:0000256" key="4">
    <source>
        <dbReference type="ARBA" id="ARBA00022969"/>
    </source>
</evidence>
<feature type="compositionally biased region" description="Polar residues" evidence="5">
    <location>
        <begin position="18"/>
        <end position="33"/>
    </location>
</feature>
<accession>A0A9X3LI95</accession>
<feature type="compositionally biased region" description="Polar residues" evidence="5">
    <location>
        <begin position="47"/>
        <end position="73"/>
    </location>
</feature>
<name>A0A9X3LI95_9BACL</name>